<evidence type="ECO:0000256" key="3">
    <source>
        <dbReference type="ARBA" id="ARBA00023242"/>
    </source>
</evidence>
<sequence>VPPLLYKISGVKLMMADRKQPIKAAFRKLGSDNMRHFPHLKPLSVYSRMVFCKATTSCSTDPSWSPGAPSWNLKVEFSNSRASVGRKRRLDDSFLDVAYDTPGKKPRLDERSSPDSALDLDSFDTLRQVKLVSTQSSSVVLDRINRVEKTLSDQKSLGLCWIDASDKTDGQSIVSLPVVHSSSPVILNKEDSADAIAFDYDVDDILCLSPIDGADVGADGQEDFIHSFNVEQLPAEESGVKQRKAEYSLGKDTQTGSDEGYFTKSFFTPDPRETKDKTESQINKSEELSFVKSYKITVPNLSNDKTAPVSIPIVSTPLDKFRKLGKRAPILSPKLNLEKESWSSPTTVCEPVKDFSAISLSAYVDSDAGKTEAPPTIPLLNVNEGKEGNALREGAAIHKSLASHQREMHTAIQAKEEEDVLSVSQQQAASGEETDTEDSFNSTLPLQVQVKSKVVVPNTQQPEAVKAPTHQQPEKKVASEGQRNVFRDVPRPMVMYREQDWEKEKKVYVDSVTRHIADNVEDGAMTELLHLMNTVANQGGGSDGRKWQHPSDLTR</sequence>
<keyword evidence="3" id="KW-0539">Nucleus</keyword>
<organism evidence="5 6">
    <name type="scientific">Hemibagrus guttatus</name>
    <dbReference type="NCBI Taxonomy" id="175788"/>
    <lineage>
        <taxon>Eukaryota</taxon>
        <taxon>Metazoa</taxon>
        <taxon>Chordata</taxon>
        <taxon>Craniata</taxon>
        <taxon>Vertebrata</taxon>
        <taxon>Euteleostomi</taxon>
        <taxon>Actinopterygii</taxon>
        <taxon>Neopterygii</taxon>
        <taxon>Teleostei</taxon>
        <taxon>Ostariophysi</taxon>
        <taxon>Siluriformes</taxon>
        <taxon>Bagridae</taxon>
        <taxon>Hemibagrus</taxon>
    </lineage>
</organism>
<feature type="non-terminal residue" evidence="5">
    <location>
        <position position="1"/>
    </location>
</feature>
<dbReference type="EMBL" id="JAUCMX010000002">
    <property type="protein sequence ID" value="KAK3553931.1"/>
    <property type="molecule type" value="Genomic_DNA"/>
</dbReference>
<evidence type="ECO:0000313" key="5">
    <source>
        <dbReference type="EMBL" id="KAK3553931.1"/>
    </source>
</evidence>
<evidence type="ECO:0000256" key="2">
    <source>
        <dbReference type="ARBA" id="ARBA00020595"/>
    </source>
</evidence>
<dbReference type="AlphaFoldDB" id="A0AAE0RFG6"/>
<comment type="caution">
    <text evidence="5">The sequence shown here is derived from an EMBL/GenBank/DDBJ whole genome shotgun (WGS) entry which is preliminary data.</text>
</comment>
<feature type="region of interest" description="Disordered" evidence="4">
    <location>
        <begin position="462"/>
        <end position="482"/>
    </location>
</feature>
<dbReference type="InterPro" id="IPR026097">
    <property type="entry name" value="S100PBP"/>
</dbReference>
<feature type="non-terminal residue" evidence="5">
    <location>
        <position position="555"/>
    </location>
</feature>
<gene>
    <name evidence="5" type="ORF">QTP70_015275</name>
</gene>
<evidence type="ECO:0000256" key="4">
    <source>
        <dbReference type="SAM" id="MobiDB-lite"/>
    </source>
</evidence>
<name>A0AAE0RFG6_9TELE</name>
<reference evidence="5" key="1">
    <citation type="submission" date="2023-06" db="EMBL/GenBank/DDBJ databases">
        <title>Male Hemibagrus guttatus genome.</title>
        <authorList>
            <person name="Bian C."/>
        </authorList>
    </citation>
    <scope>NUCLEOTIDE SEQUENCE</scope>
    <source>
        <strain evidence="5">Male_cb2023</strain>
        <tissue evidence="5">Muscle</tissue>
    </source>
</reference>
<comment type="subcellular location">
    <subcellularLocation>
        <location evidence="1">Nucleus</location>
    </subcellularLocation>
</comment>
<dbReference type="GO" id="GO:0048306">
    <property type="term" value="F:calcium-dependent protein binding"/>
    <property type="evidence" value="ECO:0007669"/>
    <property type="project" value="InterPro"/>
</dbReference>
<evidence type="ECO:0000313" key="6">
    <source>
        <dbReference type="Proteomes" id="UP001274896"/>
    </source>
</evidence>
<evidence type="ECO:0000256" key="1">
    <source>
        <dbReference type="ARBA" id="ARBA00004123"/>
    </source>
</evidence>
<feature type="region of interest" description="Disordered" evidence="4">
    <location>
        <begin position="535"/>
        <end position="555"/>
    </location>
</feature>
<accession>A0AAE0RFG6</accession>
<proteinExistence type="predicted"/>
<feature type="region of interest" description="Disordered" evidence="4">
    <location>
        <begin position="414"/>
        <end position="441"/>
    </location>
</feature>
<dbReference type="GO" id="GO:0005634">
    <property type="term" value="C:nucleus"/>
    <property type="evidence" value="ECO:0007669"/>
    <property type="project" value="UniProtKB-SubCell"/>
</dbReference>
<protein>
    <recommendedName>
        <fullName evidence="2">S100P-binding protein</fullName>
    </recommendedName>
</protein>
<dbReference type="Proteomes" id="UP001274896">
    <property type="component" value="Unassembled WGS sequence"/>
</dbReference>
<dbReference type="Pfam" id="PF15427">
    <property type="entry name" value="S100PBPR"/>
    <property type="match status" value="1"/>
</dbReference>
<keyword evidence="6" id="KW-1185">Reference proteome</keyword>